<dbReference type="EC" id="2.3.2.27" evidence="3"/>
<evidence type="ECO:0000256" key="7">
    <source>
        <dbReference type="ARBA" id="ARBA00022771"/>
    </source>
</evidence>
<dbReference type="Pfam" id="PF13639">
    <property type="entry name" value="zf-RING_2"/>
    <property type="match status" value="1"/>
</dbReference>
<evidence type="ECO:0000256" key="9">
    <source>
        <dbReference type="ARBA" id="ARBA00022833"/>
    </source>
</evidence>
<feature type="domain" description="RING-type" evidence="13">
    <location>
        <begin position="102"/>
        <end position="138"/>
    </location>
</feature>
<keyword evidence="8" id="KW-0833">Ubl conjugation pathway</keyword>
<dbReference type="GO" id="GO:0008270">
    <property type="term" value="F:zinc ion binding"/>
    <property type="evidence" value="ECO:0007669"/>
    <property type="project" value="UniProtKB-KW"/>
</dbReference>
<dbReference type="OrthoDB" id="2272575at2759"/>
<dbReference type="AlphaFoldDB" id="A0A8H7SFS1"/>
<evidence type="ECO:0000259" key="13">
    <source>
        <dbReference type="PROSITE" id="PS50089"/>
    </source>
</evidence>
<keyword evidence="6" id="KW-0479">Metal-binding</keyword>
<evidence type="ECO:0000256" key="1">
    <source>
        <dbReference type="ARBA" id="ARBA00000900"/>
    </source>
</evidence>
<sequence>MQCKCTPAYYVIHRFGFGIFEVGDMLASCPNCNSYGTPLTTGLWECYYRVFGVKQDGTRYKSDWIRVGPEDEYKYYKPSGQIYWRRLGIEARPLTVSTSDPCIICLENLGYDITTLSCSHQFHKSCIDSWKLNCPICRADMT</sequence>
<evidence type="ECO:0000256" key="2">
    <source>
        <dbReference type="ARBA" id="ARBA00004141"/>
    </source>
</evidence>
<reference evidence="14 15" key="1">
    <citation type="submission" date="2020-12" db="EMBL/GenBank/DDBJ databases">
        <title>Metabolic potential, ecology and presence of endohyphal bacteria is reflected in genomic diversity of Mucoromycotina.</title>
        <authorList>
            <person name="Muszewska A."/>
            <person name="Okrasinska A."/>
            <person name="Steczkiewicz K."/>
            <person name="Drgas O."/>
            <person name="Orlowska M."/>
            <person name="Perlinska-Lenart U."/>
            <person name="Aleksandrzak-Piekarczyk T."/>
            <person name="Szatraj K."/>
            <person name="Zielenkiewicz U."/>
            <person name="Pilsyk S."/>
            <person name="Malc E."/>
            <person name="Mieczkowski P."/>
            <person name="Kruszewska J.S."/>
            <person name="Biernat P."/>
            <person name="Pawlowska J."/>
        </authorList>
    </citation>
    <scope>NUCLEOTIDE SEQUENCE [LARGE SCALE GENOMIC DNA]</scope>
    <source>
        <strain evidence="14 15">CBS 142.35</strain>
    </source>
</reference>
<dbReference type="PROSITE" id="PS50089">
    <property type="entry name" value="ZF_RING_2"/>
    <property type="match status" value="1"/>
</dbReference>
<dbReference type="PANTHER" id="PTHR45977">
    <property type="entry name" value="TARGET OF ERK KINASE MPK-1"/>
    <property type="match status" value="1"/>
</dbReference>
<proteinExistence type="predicted"/>
<keyword evidence="7 12" id="KW-0863">Zinc-finger</keyword>
<evidence type="ECO:0000256" key="5">
    <source>
        <dbReference type="ARBA" id="ARBA00022692"/>
    </source>
</evidence>
<keyword evidence="15" id="KW-1185">Reference proteome</keyword>
<evidence type="ECO:0000313" key="15">
    <source>
        <dbReference type="Proteomes" id="UP000646827"/>
    </source>
</evidence>
<dbReference type="InterPro" id="IPR013083">
    <property type="entry name" value="Znf_RING/FYVE/PHD"/>
</dbReference>
<keyword evidence="11" id="KW-0472">Membrane</keyword>
<dbReference type="SUPFAM" id="SSF57850">
    <property type="entry name" value="RING/U-box"/>
    <property type="match status" value="1"/>
</dbReference>
<keyword evidence="10" id="KW-1133">Transmembrane helix</keyword>
<dbReference type="GO" id="GO:0016567">
    <property type="term" value="P:protein ubiquitination"/>
    <property type="evidence" value="ECO:0007669"/>
    <property type="project" value="TreeGrafter"/>
</dbReference>
<dbReference type="SMART" id="SM00184">
    <property type="entry name" value="RING"/>
    <property type="match status" value="1"/>
</dbReference>
<keyword evidence="5" id="KW-0812">Transmembrane</keyword>
<evidence type="ECO:0000256" key="6">
    <source>
        <dbReference type="ARBA" id="ARBA00022723"/>
    </source>
</evidence>
<keyword evidence="9" id="KW-0862">Zinc</keyword>
<evidence type="ECO:0000256" key="12">
    <source>
        <dbReference type="PROSITE-ProRule" id="PRU00175"/>
    </source>
</evidence>
<evidence type="ECO:0000256" key="8">
    <source>
        <dbReference type="ARBA" id="ARBA00022786"/>
    </source>
</evidence>
<organism evidence="14 15">
    <name type="scientific">Circinella minor</name>
    <dbReference type="NCBI Taxonomy" id="1195481"/>
    <lineage>
        <taxon>Eukaryota</taxon>
        <taxon>Fungi</taxon>
        <taxon>Fungi incertae sedis</taxon>
        <taxon>Mucoromycota</taxon>
        <taxon>Mucoromycotina</taxon>
        <taxon>Mucoromycetes</taxon>
        <taxon>Mucorales</taxon>
        <taxon>Lichtheimiaceae</taxon>
        <taxon>Circinella</taxon>
    </lineage>
</organism>
<dbReference type="InterPro" id="IPR001841">
    <property type="entry name" value="Znf_RING"/>
</dbReference>
<evidence type="ECO:0000256" key="10">
    <source>
        <dbReference type="ARBA" id="ARBA00022989"/>
    </source>
</evidence>
<accession>A0A8H7SFS1</accession>
<dbReference type="EMBL" id="JAEPRB010000007">
    <property type="protein sequence ID" value="KAG2227416.1"/>
    <property type="molecule type" value="Genomic_DNA"/>
</dbReference>
<dbReference type="GO" id="GO:0061630">
    <property type="term" value="F:ubiquitin protein ligase activity"/>
    <property type="evidence" value="ECO:0007669"/>
    <property type="project" value="UniProtKB-EC"/>
</dbReference>
<comment type="subcellular location">
    <subcellularLocation>
        <location evidence="2">Membrane</location>
        <topology evidence="2">Multi-pass membrane protein</topology>
    </subcellularLocation>
</comment>
<name>A0A8H7SFS1_9FUNG</name>
<dbReference type="Gene3D" id="3.30.40.10">
    <property type="entry name" value="Zinc/RING finger domain, C3HC4 (zinc finger)"/>
    <property type="match status" value="1"/>
</dbReference>
<evidence type="ECO:0000313" key="14">
    <source>
        <dbReference type="EMBL" id="KAG2227416.1"/>
    </source>
</evidence>
<comment type="catalytic activity">
    <reaction evidence="1">
        <text>S-ubiquitinyl-[E2 ubiquitin-conjugating enzyme]-L-cysteine + [acceptor protein]-L-lysine = [E2 ubiquitin-conjugating enzyme]-L-cysteine + N(6)-ubiquitinyl-[acceptor protein]-L-lysine.</text>
        <dbReference type="EC" id="2.3.2.27"/>
    </reaction>
</comment>
<keyword evidence="4" id="KW-0808">Transferase</keyword>
<gene>
    <name evidence="14" type="ORF">INT45_007441</name>
</gene>
<comment type="caution">
    <text evidence="14">The sequence shown here is derived from an EMBL/GenBank/DDBJ whole genome shotgun (WGS) entry which is preliminary data.</text>
</comment>
<protein>
    <recommendedName>
        <fullName evidence="3">RING-type E3 ubiquitin transferase</fullName>
        <ecNumber evidence="3">2.3.2.27</ecNumber>
    </recommendedName>
</protein>
<evidence type="ECO:0000256" key="11">
    <source>
        <dbReference type="ARBA" id="ARBA00023136"/>
    </source>
</evidence>
<evidence type="ECO:0000256" key="4">
    <source>
        <dbReference type="ARBA" id="ARBA00022679"/>
    </source>
</evidence>
<evidence type="ECO:0000256" key="3">
    <source>
        <dbReference type="ARBA" id="ARBA00012483"/>
    </source>
</evidence>
<dbReference type="Proteomes" id="UP000646827">
    <property type="component" value="Unassembled WGS sequence"/>
</dbReference>
<dbReference type="GO" id="GO:0006511">
    <property type="term" value="P:ubiquitin-dependent protein catabolic process"/>
    <property type="evidence" value="ECO:0007669"/>
    <property type="project" value="TreeGrafter"/>
</dbReference>
<dbReference type="GO" id="GO:0016020">
    <property type="term" value="C:membrane"/>
    <property type="evidence" value="ECO:0007669"/>
    <property type="project" value="UniProtKB-SubCell"/>
</dbReference>
<dbReference type="PANTHER" id="PTHR45977:SF4">
    <property type="entry name" value="RING-TYPE DOMAIN-CONTAINING PROTEIN"/>
    <property type="match status" value="1"/>
</dbReference>